<dbReference type="EMBL" id="AAFI02000008">
    <property type="protein sequence ID" value="EAL71061.1"/>
    <property type="molecule type" value="Genomic_DNA"/>
</dbReference>
<accession>Q558U4</accession>
<dbReference type="InParanoid" id="Q558U4"/>
<dbReference type="KEGG" id="ddi:DDB_G0272847"/>
<gene>
    <name evidence="1" type="ORF">DDB_G0272847</name>
</gene>
<evidence type="ECO:0000313" key="1">
    <source>
        <dbReference type="EMBL" id="EAL71061.1"/>
    </source>
</evidence>
<dbReference type="Proteomes" id="UP000002195">
    <property type="component" value="Unassembled WGS sequence"/>
</dbReference>
<proteinExistence type="predicted"/>
<reference evidence="1 2" key="1">
    <citation type="journal article" date="2005" name="Nature">
        <title>The genome of the social amoeba Dictyostelium discoideum.</title>
        <authorList>
            <consortium name="The Dictyostelium discoideum Sequencing Consortium"/>
            <person name="Eichinger L."/>
            <person name="Pachebat J.A."/>
            <person name="Glockner G."/>
            <person name="Rajandream M.A."/>
            <person name="Sucgang R."/>
            <person name="Berriman M."/>
            <person name="Song J."/>
            <person name="Olsen R."/>
            <person name="Szafranski K."/>
            <person name="Xu Q."/>
            <person name="Tunggal B."/>
            <person name="Kummerfeld S."/>
            <person name="Madera M."/>
            <person name="Konfortov B.A."/>
            <person name="Rivero F."/>
            <person name="Bankier A.T."/>
            <person name="Lehmann R."/>
            <person name="Hamlin N."/>
            <person name="Davies R."/>
            <person name="Gaudet P."/>
            <person name="Fey P."/>
            <person name="Pilcher K."/>
            <person name="Chen G."/>
            <person name="Saunders D."/>
            <person name="Sodergren E."/>
            <person name="Davis P."/>
            <person name="Kerhornou A."/>
            <person name="Nie X."/>
            <person name="Hall N."/>
            <person name="Anjard C."/>
            <person name="Hemphill L."/>
            <person name="Bason N."/>
            <person name="Farbrother P."/>
            <person name="Desany B."/>
            <person name="Just E."/>
            <person name="Morio T."/>
            <person name="Rost R."/>
            <person name="Churcher C."/>
            <person name="Cooper J."/>
            <person name="Haydock S."/>
            <person name="van Driessche N."/>
            <person name="Cronin A."/>
            <person name="Goodhead I."/>
            <person name="Muzny D."/>
            <person name="Mourier T."/>
            <person name="Pain A."/>
            <person name="Lu M."/>
            <person name="Harper D."/>
            <person name="Lindsay R."/>
            <person name="Hauser H."/>
            <person name="James K."/>
            <person name="Quiles M."/>
            <person name="Madan Babu M."/>
            <person name="Saito T."/>
            <person name="Buchrieser C."/>
            <person name="Wardroper A."/>
            <person name="Felder M."/>
            <person name="Thangavelu M."/>
            <person name="Johnson D."/>
            <person name="Knights A."/>
            <person name="Loulseged H."/>
            <person name="Mungall K."/>
            <person name="Oliver K."/>
            <person name="Price C."/>
            <person name="Quail M.A."/>
            <person name="Urushihara H."/>
            <person name="Hernandez J."/>
            <person name="Rabbinowitsch E."/>
            <person name="Steffen D."/>
            <person name="Sanders M."/>
            <person name="Ma J."/>
            <person name="Kohara Y."/>
            <person name="Sharp S."/>
            <person name="Simmonds M."/>
            <person name="Spiegler S."/>
            <person name="Tivey A."/>
            <person name="Sugano S."/>
            <person name="White B."/>
            <person name="Walker D."/>
            <person name="Woodward J."/>
            <person name="Winckler T."/>
            <person name="Tanaka Y."/>
            <person name="Shaulsky G."/>
            <person name="Schleicher M."/>
            <person name="Weinstock G."/>
            <person name="Rosenthal A."/>
            <person name="Cox E.C."/>
            <person name="Chisholm R.L."/>
            <person name="Gibbs R."/>
            <person name="Loomis W.F."/>
            <person name="Platzer M."/>
            <person name="Kay R.R."/>
            <person name="Williams J."/>
            <person name="Dear P.H."/>
            <person name="Noegel A.A."/>
            <person name="Barrell B."/>
            <person name="Kuspa A."/>
        </authorList>
    </citation>
    <scope>NUCLEOTIDE SEQUENCE [LARGE SCALE GENOMIC DNA]</scope>
    <source>
        <strain evidence="1 2">AX4</strain>
    </source>
</reference>
<name>Q558U4_DICDI</name>
<keyword evidence="2" id="KW-1185">Reference proteome</keyword>
<dbReference type="GeneID" id="8618649"/>
<dbReference type="HOGENOM" id="CLU_2745362_0_0_1"/>
<dbReference type="PaxDb" id="44689-DDB0202698"/>
<dbReference type="RefSeq" id="XP_644972.1">
    <property type="nucleotide sequence ID" value="XM_639880.1"/>
</dbReference>
<organism evidence="1 2">
    <name type="scientific">Dictyostelium discoideum</name>
    <name type="common">Social amoeba</name>
    <dbReference type="NCBI Taxonomy" id="44689"/>
    <lineage>
        <taxon>Eukaryota</taxon>
        <taxon>Amoebozoa</taxon>
        <taxon>Evosea</taxon>
        <taxon>Eumycetozoa</taxon>
        <taxon>Dictyostelia</taxon>
        <taxon>Dictyosteliales</taxon>
        <taxon>Dictyosteliaceae</taxon>
        <taxon>Dictyostelium</taxon>
    </lineage>
</organism>
<dbReference type="VEuPathDB" id="AmoebaDB:DDB_G0272847"/>
<dbReference type="AlphaFoldDB" id="Q558U4"/>
<evidence type="ECO:0000313" key="2">
    <source>
        <dbReference type="Proteomes" id="UP000002195"/>
    </source>
</evidence>
<protein>
    <submittedName>
        <fullName evidence="1">Uncharacterized protein</fullName>
    </submittedName>
</protein>
<comment type="caution">
    <text evidence="1">The sequence shown here is derived from an EMBL/GenBank/DDBJ whole genome shotgun (WGS) entry which is preliminary data.</text>
</comment>
<sequence length="71" mass="8151">MKKKNKHTIGTSCICIHHDSLMRKLLFNEANTVDFDFCSEYFTDGRLPPIPKFFNEIPVQDSNNFISGSLV</sequence>